<dbReference type="AlphaFoldDB" id="A0A8T3VYC2"/>
<name>A0A8T3VYC2_METOL</name>
<dbReference type="EMBL" id="SUTG01000041">
    <property type="protein sequence ID" value="MBE6512995.1"/>
    <property type="molecule type" value="Genomic_DNA"/>
</dbReference>
<protein>
    <submittedName>
        <fullName evidence="1">Uncharacterized protein</fullName>
    </submittedName>
</protein>
<sequence>MKFNRIAILAILAILTVVLAGSASAFDLGFLSGGSSEPQEVTVGGIDFLIPAGLNENEDYKMVDEKSNTSGVDYYISSAGFENDAGDKAVYILVGDYGEYNVTDSIIEYVLDDMDYEKKTINGHDGYLVQESSSSGSSLMAVEEPIYMFVYEENGDLVFLGATDESYFSDMIIE</sequence>
<evidence type="ECO:0000313" key="2">
    <source>
        <dbReference type="Proteomes" id="UP000732619"/>
    </source>
</evidence>
<proteinExistence type="predicted"/>
<evidence type="ECO:0000313" key="1">
    <source>
        <dbReference type="EMBL" id="MBE6512995.1"/>
    </source>
</evidence>
<dbReference type="Proteomes" id="UP000732619">
    <property type="component" value="Unassembled WGS sequence"/>
</dbReference>
<comment type="caution">
    <text evidence="1">The sequence shown here is derived from an EMBL/GenBank/DDBJ whole genome shotgun (WGS) entry which is preliminary data.</text>
</comment>
<gene>
    <name evidence="1" type="ORF">E7Z75_07655</name>
</gene>
<reference evidence="1" key="1">
    <citation type="submission" date="2019-04" db="EMBL/GenBank/DDBJ databases">
        <title>Evolution of Biomass-Degrading Anaerobic Consortia Revealed by Metagenomics.</title>
        <authorList>
            <person name="Peng X."/>
        </authorList>
    </citation>
    <scope>NUCLEOTIDE SEQUENCE</scope>
    <source>
        <strain evidence="1">SIG14</strain>
    </source>
</reference>
<accession>A0A8T3VYC2</accession>
<organism evidence="1 2">
    <name type="scientific">Methanobrevibacter olleyae</name>
    <dbReference type="NCBI Taxonomy" id="294671"/>
    <lineage>
        <taxon>Archaea</taxon>
        <taxon>Methanobacteriati</taxon>
        <taxon>Methanobacteriota</taxon>
        <taxon>Methanomada group</taxon>
        <taxon>Methanobacteria</taxon>
        <taxon>Methanobacteriales</taxon>
        <taxon>Methanobacteriaceae</taxon>
        <taxon>Methanobrevibacter</taxon>
    </lineage>
</organism>